<accession>A0A1G5PRM4</accession>
<proteinExistence type="predicted"/>
<dbReference type="Proteomes" id="UP000199648">
    <property type="component" value="Unassembled WGS sequence"/>
</dbReference>
<organism evidence="1 2">
    <name type="scientific">Thiohalomonas denitrificans</name>
    <dbReference type="NCBI Taxonomy" id="415747"/>
    <lineage>
        <taxon>Bacteria</taxon>
        <taxon>Pseudomonadati</taxon>
        <taxon>Pseudomonadota</taxon>
        <taxon>Gammaproteobacteria</taxon>
        <taxon>Thiohalomonadales</taxon>
        <taxon>Thiohalomonadaceae</taxon>
        <taxon>Thiohalomonas</taxon>
    </lineage>
</organism>
<evidence type="ECO:0000313" key="2">
    <source>
        <dbReference type="Proteomes" id="UP000199648"/>
    </source>
</evidence>
<sequence length="81" mass="9437">MIIKRKIILSIGFQQEGHLEDKVRPSLLRVVNNRKPMPFFHGAGRLAQQKRVYQPSPWEQLKGQVYLGSETFVEKMQATRT</sequence>
<evidence type="ECO:0000313" key="1">
    <source>
        <dbReference type="EMBL" id="SCZ52234.1"/>
    </source>
</evidence>
<dbReference type="STRING" id="415747.SAMN03097708_00703"/>
<name>A0A1G5PRM4_9GAMM</name>
<reference evidence="1 2" key="1">
    <citation type="submission" date="2016-10" db="EMBL/GenBank/DDBJ databases">
        <authorList>
            <person name="de Groot N.N."/>
        </authorList>
    </citation>
    <scope>NUCLEOTIDE SEQUENCE [LARGE SCALE GENOMIC DNA]</scope>
    <source>
        <strain evidence="1 2">HLD2</strain>
    </source>
</reference>
<dbReference type="EMBL" id="FMWD01000002">
    <property type="protein sequence ID" value="SCZ52234.1"/>
    <property type="molecule type" value="Genomic_DNA"/>
</dbReference>
<dbReference type="AlphaFoldDB" id="A0A1G5PRM4"/>
<keyword evidence="2" id="KW-1185">Reference proteome</keyword>
<gene>
    <name evidence="1" type="ORF">SAMN03097708_00703</name>
</gene>
<protein>
    <submittedName>
        <fullName evidence="1">Uncharacterized protein</fullName>
    </submittedName>
</protein>